<comment type="caution">
    <text evidence="3">The sequence shown here is derived from an EMBL/GenBank/DDBJ whole genome shotgun (WGS) entry which is preliminary data.</text>
</comment>
<dbReference type="EMBL" id="DVFW01000016">
    <property type="protein sequence ID" value="HIQ80144.1"/>
    <property type="molecule type" value="Genomic_DNA"/>
</dbReference>
<protein>
    <submittedName>
        <fullName evidence="3">Phage holin</fullName>
    </submittedName>
</protein>
<keyword evidence="2" id="KW-0472">Membrane</keyword>
<dbReference type="AlphaFoldDB" id="A0A9D0ZIU9"/>
<proteinExistence type="predicted"/>
<reference evidence="3" key="1">
    <citation type="submission" date="2020-10" db="EMBL/GenBank/DDBJ databases">
        <authorList>
            <person name="Gilroy R."/>
        </authorList>
    </citation>
    <scope>NUCLEOTIDE SEQUENCE</scope>
    <source>
        <strain evidence="3">ChiSjej1B19-3389</strain>
    </source>
</reference>
<dbReference type="Proteomes" id="UP000886787">
    <property type="component" value="Unassembled WGS sequence"/>
</dbReference>
<evidence type="ECO:0000256" key="1">
    <source>
        <dbReference type="SAM" id="MobiDB-lite"/>
    </source>
</evidence>
<dbReference type="InterPro" id="IPR006485">
    <property type="entry name" value="Phage-like_holin"/>
</dbReference>
<accession>A0A9D0ZIU9</accession>
<evidence type="ECO:0000256" key="2">
    <source>
        <dbReference type="SAM" id="Phobius"/>
    </source>
</evidence>
<keyword evidence="2" id="KW-1133">Transmembrane helix</keyword>
<evidence type="ECO:0000313" key="4">
    <source>
        <dbReference type="Proteomes" id="UP000886787"/>
    </source>
</evidence>
<dbReference type="NCBIfam" id="TIGR01598">
    <property type="entry name" value="holin_phiLC3"/>
    <property type="match status" value="1"/>
</dbReference>
<evidence type="ECO:0000313" key="3">
    <source>
        <dbReference type="EMBL" id="HIQ80144.1"/>
    </source>
</evidence>
<feature type="transmembrane region" description="Helical" evidence="2">
    <location>
        <begin position="46"/>
        <end position="65"/>
    </location>
</feature>
<organism evidence="3 4">
    <name type="scientific">Candidatus Scatavimonas merdigallinarum</name>
    <dbReference type="NCBI Taxonomy" id="2840914"/>
    <lineage>
        <taxon>Bacteria</taxon>
        <taxon>Bacillati</taxon>
        <taxon>Bacillota</taxon>
        <taxon>Clostridia</taxon>
        <taxon>Eubacteriales</taxon>
        <taxon>Oscillospiraceae</taxon>
        <taxon>Oscillospiraceae incertae sedis</taxon>
        <taxon>Candidatus Scatavimonas</taxon>
    </lineage>
</organism>
<dbReference type="Pfam" id="PF04531">
    <property type="entry name" value="Phage_holin_1"/>
    <property type="match status" value="1"/>
</dbReference>
<gene>
    <name evidence="3" type="ORF">IAD32_02515</name>
</gene>
<feature type="transmembrane region" description="Helical" evidence="2">
    <location>
        <begin position="12"/>
        <end position="34"/>
    </location>
</feature>
<reference evidence="3" key="2">
    <citation type="journal article" date="2021" name="PeerJ">
        <title>Extensive microbial diversity within the chicken gut microbiome revealed by metagenomics and culture.</title>
        <authorList>
            <person name="Gilroy R."/>
            <person name="Ravi A."/>
            <person name="Getino M."/>
            <person name="Pursley I."/>
            <person name="Horton D.L."/>
            <person name="Alikhan N.F."/>
            <person name="Baker D."/>
            <person name="Gharbi K."/>
            <person name="Hall N."/>
            <person name="Watson M."/>
            <person name="Adriaenssens E.M."/>
            <person name="Foster-Nyarko E."/>
            <person name="Jarju S."/>
            <person name="Secka A."/>
            <person name="Antonio M."/>
            <person name="Oren A."/>
            <person name="Chaudhuri R.R."/>
            <person name="La Ragione R."/>
            <person name="Hildebrand F."/>
            <person name="Pallen M.J."/>
        </authorList>
    </citation>
    <scope>NUCLEOTIDE SEQUENCE</scope>
    <source>
        <strain evidence="3">ChiSjej1B19-3389</strain>
    </source>
</reference>
<feature type="region of interest" description="Disordered" evidence="1">
    <location>
        <begin position="72"/>
        <end position="91"/>
    </location>
</feature>
<name>A0A9D0ZIU9_9FIRM</name>
<sequence length="91" mass="9990">MNINWKVRIKNPIFWAEVAVSVFAPILAYLGWSFSDLTTWGKLGTLLVQAASNPVVVVSVLVSLWNTINDPTTAGLGDSKNAMHYKTPKKS</sequence>
<keyword evidence="2" id="KW-0812">Transmembrane</keyword>